<evidence type="ECO:0000256" key="1">
    <source>
        <dbReference type="ARBA" id="ARBA00004308"/>
    </source>
</evidence>
<keyword evidence="5" id="KW-0472">Membrane</keyword>
<keyword evidence="3" id="KW-1003">Cell membrane</keyword>
<dbReference type="InterPro" id="IPR006311">
    <property type="entry name" value="TAT_signal"/>
</dbReference>
<comment type="caution">
    <text evidence="7">The sequence shown here is derived from an EMBL/GenBank/DDBJ whole genome shotgun (WGS) entry which is preliminary data.</text>
</comment>
<evidence type="ECO:0000256" key="6">
    <source>
        <dbReference type="ARBA" id="ARBA00024031"/>
    </source>
</evidence>
<name>A0ABV3TBV1_9GAMM</name>
<dbReference type="PANTHER" id="PTHR30024:SF43">
    <property type="entry name" value="BLL4572 PROTEIN"/>
    <property type="match status" value="1"/>
</dbReference>
<dbReference type="PROSITE" id="PS51318">
    <property type="entry name" value="TAT"/>
    <property type="match status" value="1"/>
</dbReference>
<reference evidence="7 8" key="1">
    <citation type="submission" date="2024-02" db="EMBL/GenBank/DDBJ databases">
        <title>New especies of Spiribacter isolated from saline water.</title>
        <authorList>
            <person name="Leon M.J."/>
            <person name="De La Haba R."/>
            <person name="Sanchez-Porro C."/>
            <person name="Ventosa A."/>
        </authorList>
    </citation>
    <scope>NUCLEOTIDE SEQUENCE [LARGE SCALE GENOMIC DNA]</scope>
    <source>
        <strain evidence="8">ag22IC6-390</strain>
    </source>
</reference>
<keyword evidence="2" id="KW-0813">Transport</keyword>
<evidence type="ECO:0000256" key="5">
    <source>
        <dbReference type="ARBA" id="ARBA00023136"/>
    </source>
</evidence>
<dbReference type="EMBL" id="JBAKFM010000002">
    <property type="protein sequence ID" value="MEX0469107.1"/>
    <property type="molecule type" value="Genomic_DNA"/>
</dbReference>
<evidence type="ECO:0000256" key="2">
    <source>
        <dbReference type="ARBA" id="ARBA00022448"/>
    </source>
</evidence>
<dbReference type="Proteomes" id="UP001556709">
    <property type="component" value="Unassembled WGS sequence"/>
</dbReference>
<dbReference type="InterPro" id="IPR044527">
    <property type="entry name" value="NrtA/CpmA_ABC-bd_dom"/>
</dbReference>
<dbReference type="SUPFAM" id="SSF53850">
    <property type="entry name" value="Periplasmic binding protein-like II"/>
    <property type="match status" value="1"/>
</dbReference>
<sequence>MNDEKNHRHTPADHRNGCGCSDVVGRDYEIHADRRRFVLDGLAAAGGLAAGLALPSGFARAQSGRDPVLRIGYLPITDATSLLTAHAMGFYEDEGVEVEAPELIRSWSALVEGFARDRFNLVHLLKPIPVWMRYNNDFPVKIMAWAHVNGSGLVVGGRSDIQSFADLGGTQIAVPYWYSVHNTLLQMALRQAGLEPVIQAQDAPLGPRQVNLLILPPPEMPASLGAGQIDGYIVAEPFNAAGELLAGGRLMRFTGDMWENHPCCVVCMNENRVADNPQWTQRVINAVVRGAHYAQTHKAEVAGMLSRDGDGYLPMPAEVVRRAMTHYDTPAYRDRGAVQHPDWSTGRIDFSPYPYPSATKRLVREMNSTLVEGDRTFLNGLDPDFVASDLVDYRFIDKALNQYPQANYLGTRTREERLSL</sequence>
<evidence type="ECO:0000313" key="8">
    <source>
        <dbReference type="Proteomes" id="UP001556709"/>
    </source>
</evidence>
<dbReference type="Pfam" id="PF13379">
    <property type="entry name" value="NMT1_2"/>
    <property type="match status" value="1"/>
</dbReference>
<dbReference type="RefSeq" id="WP_367958660.1">
    <property type="nucleotide sequence ID" value="NZ_JBAKFK010000002.1"/>
</dbReference>
<organism evidence="7 8">
    <name type="scientific">Spiribacter pallidus</name>
    <dbReference type="NCBI Taxonomy" id="1987936"/>
    <lineage>
        <taxon>Bacteria</taxon>
        <taxon>Pseudomonadati</taxon>
        <taxon>Pseudomonadota</taxon>
        <taxon>Gammaproteobacteria</taxon>
        <taxon>Chromatiales</taxon>
        <taxon>Ectothiorhodospiraceae</taxon>
        <taxon>Spiribacter</taxon>
    </lineage>
</organism>
<protein>
    <submittedName>
        <fullName evidence="7">ABC transporter substrate-binding protein</fullName>
    </submittedName>
</protein>
<evidence type="ECO:0000256" key="3">
    <source>
        <dbReference type="ARBA" id="ARBA00022475"/>
    </source>
</evidence>
<accession>A0ABV3TBV1</accession>
<dbReference type="PANTHER" id="PTHR30024">
    <property type="entry name" value="ALIPHATIC SULFONATES-BINDING PROTEIN-RELATED"/>
    <property type="match status" value="1"/>
</dbReference>
<comment type="subcellular location">
    <subcellularLocation>
        <location evidence="1">Endomembrane system</location>
    </subcellularLocation>
</comment>
<comment type="similarity">
    <text evidence="6">Belongs to the CmpA/NrtA family.</text>
</comment>
<dbReference type="Gene3D" id="3.40.190.10">
    <property type="entry name" value="Periplasmic binding protein-like II"/>
    <property type="match status" value="2"/>
</dbReference>
<proteinExistence type="inferred from homology"/>
<evidence type="ECO:0000256" key="4">
    <source>
        <dbReference type="ARBA" id="ARBA00022519"/>
    </source>
</evidence>
<keyword evidence="8" id="KW-1185">Reference proteome</keyword>
<gene>
    <name evidence="7" type="ORF">V6X73_05140</name>
</gene>
<dbReference type="CDD" id="cd13553">
    <property type="entry name" value="PBP2_NrtA_CpmA_like"/>
    <property type="match status" value="1"/>
</dbReference>
<keyword evidence="4" id="KW-0997">Cell inner membrane</keyword>
<evidence type="ECO:0000313" key="7">
    <source>
        <dbReference type="EMBL" id="MEX0469107.1"/>
    </source>
</evidence>